<dbReference type="EMBL" id="CP071793">
    <property type="protein sequence ID" value="QTD50067.1"/>
    <property type="molecule type" value="Genomic_DNA"/>
</dbReference>
<evidence type="ECO:0000313" key="2">
    <source>
        <dbReference type="Proteomes" id="UP000663929"/>
    </source>
</evidence>
<name>A0A8A4TKR3_SULCO</name>
<organism evidence="1 2">
    <name type="scientific">Sulfidibacter corallicola</name>
    <dbReference type="NCBI Taxonomy" id="2818388"/>
    <lineage>
        <taxon>Bacteria</taxon>
        <taxon>Pseudomonadati</taxon>
        <taxon>Acidobacteriota</taxon>
        <taxon>Holophagae</taxon>
        <taxon>Acanthopleuribacterales</taxon>
        <taxon>Acanthopleuribacteraceae</taxon>
        <taxon>Sulfidibacter</taxon>
    </lineage>
</organism>
<accession>A0A8A4TKR3</accession>
<dbReference type="Pfam" id="PF24716">
    <property type="entry name" value="WapI"/>
    <property type="match status" value="1"/>
</dbReference>
<dbReference type="Proteomes" id="UP000663929">
    <property type="component" value="Chromosome"/>
</dbReference>
<dbReference type="AlphaFoldDB" id="A0A8A4TKR3"/>
<dbReference type="InterPro" id="IPR056510">
    <property type="entry name" value="WapI"/>
</dbReference>
<evidence type="ECO:0000313" key="1">
    <source>
        <dbReference type="EMBL" id="QTD50067.1"/>
    </source>
</evidence>
<sequence length="163" mass="19254">MRSQITISCEFDGYQFPFSADNDWQTNNWVYLKLIVMKGNERFSNTFAAMDTHEIIRMYQWFRCISEGRIPKWTKLGFIEPNISLHLQGCQDNVLWTKLHLSHEFTPDFPSGNPDPDDWFVHITLDLRDISEILSYLSSTMKRYPLRGKKPPQLLGQRRAPIR</sequence>
<proteinExistence type="predicted"/>
<keyword evidence="2" id="KW-1185">Reference proteome</keyword>
<protein>
    <submittedName>
        <fullName evidence="1">Uncharacterized protein</fullName>
    </submittedName>
</protein>
<dbReference type="KEGG" id="scor:J3U87_31165"/>
<dbReference type="RefSeq" id="WP_237379698.1">
    <property type="nucleotide sequence ID" value="NZ_CP071793.1"/>
</dbReference>
<gene>
    <name evidence="1" type="ORF">J3U87_31165</name>
</gene>
<reference evidence="1" key="1">
    <citation type="submission" date="2021-03" db="EMBL/GenBank/DDBJ databases">
        <title>Acanthopleuribacteraceae sp. M133.</title>
        <authorList>
            <person name="Wang G."/>
        </authorList>
    </citation>
    <scope>NUCLEOTIDE SEQUENCE</scope>
    <source>
        <strain evidence="1">M133</strain>
    </source>
</reference>